<keyword evidence="1" id="KW-0413">Isomerase</keyword>
<dbReference type="RefSeq" id="WP_058442032.1">
    <property type="nucleotide sequence ID" value="NZ_CAAAHU010000005.1"/>
</dbReference>
<evidence type="ECO:0000313" key="2">
    <source>
        <dbReference type="Proteomes" id="UP000054742"/>
    </source>
</evidence>
<name>A0A0W0SDS2_9GAMM</name>
<protein>
    <submittedName>
        <fullName evidence="1">5-carboxymethyl-2-hydroxymuconate Delta-isomerase</fullName>
        <ecNumber evidence="1">5.3.3.10</ecNumber>
    </submittedName>
</protein>
<reference evidence="1 2" key="1">
    <citation type="submission" date="2015-11" db="EMBL/GenBank/DDBJ databases">
        <title>Genomic analysis of 38 Legionella species identifies large and diverse effector repertoires.</title>
        <authorList>
            <person name="Burstein D."/>
            <person name="Amaro F."/>
            <person name="Zusman T."/>
            <person name="Lifshitz Z."/>
            <person name="Cohen O."/>
            <person name="Gilbert J.A."/>
            <person name="Pupko T."/>
            <person name="Shuman H.A."/>
            <person name="Segal G."/>
        </authorList>
    </citation>
    <scope>NUCLEOTIDE SEQUENCE [LARGE SCALE GENOMIC DNA]</scope>
    <source>
        <strain evidence="1 2">ATCC 43878</strain>
    </source>
</reference>
<dbReference type="EMBL" id="LNXV01000029">
    <property type="protein sequence ID" value="KTC81522.1"/>
    <property type="molecule type" value="Genomic_DNA"/>
</dbReference>
<keyword evidence="2" id="KW-1185">Reference proteome</keyword>
<sequence>MPHLILECSDNVASAVDFNPLFKTLHQLLADKLPTQITSCKSRIAVYDKYFIGNDFDNGSFVHLTIKILPGRTNELKSKLAQQILDILSAIICRCNFSKTAMSVEILDLSSQYFKK</sequence>
<organism evidence="1 2">
    <name type="scientific">Legionella brunensis</name>
    <dbReference type="NCBI Taxonomy" id="29422"/>
    <lineage>
        <taxon>Bacteria</taxon>
        <taxon>Pseudomonadati</taxon>
        <taxon>Pseudomonadota</taxon>
        <taxon>Gammaproteobacteria</taxon>
        <taxon>Legionellales</taxon>
        <taxon>Legionellaceae</taxon>
        <taxon>Legionella</taxon>
    </lineage>
</organism>
<dbReference type="Pfam" id="PF02962">
    <property type="entry name" value="CHMI"/>
    <property type="match status" value="1"/>
</dbReference>
<dbReference type="Gene3D" id="3.30.429.10">
    <property type="entry name" value="Macrophage Migration Inhibitory Factor"/>
    <property type="match status" value="1"/>
</dbReference>
<dbReference type="InterPro" id="IPR004220">
    <property type="entry name" value="5-COMe_2-OHmuconate_Isoase"/>
</dbReference>
<evidence type="ECO:0000313" key="1">
    <source>
        <dbReference type="EMBL" id="KTC81522.1"/>
    </source>
</evidence>
<dbReference type="GO" id="GO:0008704">
    <property type="term" value="F:5-carboxymethyl-2-hydroxymuconate delta-isomerase activity"/>
    <property type="evidence" value="ECO:0007669"/>
    <property type="project" value="UniProtKB-EC"/>
</dbReference>
<dbReference type="SUPFAM" id="SSF55331">
    <property type="entry name" value="Tautomerase/MIF"/>
    <property type="match status" value="1"/>
</dbReference>
<dbReference type="InterPro" id="IPR014347">
    <property type="entry name" value="Tautomerase/MIF_sf"/>
</dbReference>
<dbReference type="AlphaFoldDB" id="A0A0W0SDS2"/>
<accession>A0A0W0SDS2</accession>
<dbReference type="EC" id="5.3.3.10" evidence="1"/>
<proteinExistence type="predicted"/>
<dbReference type="PATRIC" id="fig|29422.6.peg.2178"/>
<dbReference type="OrthoDB" id="9814215at2"/>
<dbReference type="PANTHER" id="PTHR37950">
    <property type="entry name" value="4-HYDROXYPHENYLACETATE CATABOLISM PROTEIN"/>
    <property type="match status" value="1"/>
</dbReference>
<comment type="caution">
    <text evidence="1">The sequence shown here is derived from an EMBL/GenBank/DDBJ whole genome shotgun (WGS) entry which is preliminary data.</text>
</comment>
<dbReference type="STRING" id="29422.Lbru_2042"/>
<dbReference type="Proteomes" id="UP000054742">
    <property type="component" value="Unassembled WGS sequence"/>
</dbReference>
<dbReference type="CDD" id="cd00580">
    <property type="entry name" value="CHMI"/>
    <property type="match status" value="1"/>
</dbReference>
<gene>
    <name evidence="1" type="primary">hpcD</name>
    <name evidence="1" type="ORF">Lbru_2042</name>
</gene>
<dbReference type="PANTHER" id="PTHR37950:SF1">
    <property type="entry name" value="4-HYDROXYPHENYLACETATE CATABOLISM PROTEIN"/>
    <property type="match status" value="1"/>
</dbReference>